<accession>A0A318GUI5</accession>
<evidence type="ECO:0000256" key="1">
    <source>
        <dbReference type="SAM" id="SignalP"/>
    </source>
</evidence>
<proteinExistence type="predicted"/>
<dbReference type="PANTHER" id="PTHR37957">
    <property type="entry name" value="BLR7070 PROTEIN"/>
    <property type="match status" value="1"/>
</dbReference>
<dbReference type="OrthoDB" id="384721at2"/>
<reference evidence="3 4" key="1">
    <citation type="submission" date="2018-05" db="EMBL/GenBank/DDBJ databases">
        <title>Genomic Encyclopedia of Type Strains, Phase IV (KMG-IV): sequencing the most valuable type-strain genomes for metagenomic binning, comparative biology and taxonomic classification.</title>
        <authorList>
            <person name="Goeker M."/>
        </authorList>
    </citation>
    <scope>NUCLEOTIDE SEQUENCE [LARGE SCALE GENOMIC DNA]</scope>
    <source>
        <strain evidence="3 4">DSM 566</strain>
    </source>
</reference>
<organism evidence="3 4">
    <name type="scientific">Sphaerotilus hippei</name>
    <dbReference type="NCBI Taxonomy" id="744406"/>
    <lineage>
        <taxon>Bacteria</taxon>
        <taxon>Pseudomonadati</taxon>
        <taxon>Pseudomonadota</taxon>
        <taxon>Betaproteobacteria</taxon>
        <taxon>Burkholderiales</taxon>
        <taxon>Sphaerotilaceae</taxon>
        <taxon>Sphaerotilus</taxon>
    </lineage>
</organism>
<keyword evidence="4" id="KW-1185">Reference proteome</keyword>
<dbReference type="PANTHER" id="PTHR37957:SF1">
    <property type="entry name" value="PHYTASE-LIKE DOMAIN-CONTAINING PROTEIN"/>
    <property type="match status" value="1"/>
</dbReference>
<feature type="chain" id="PRO_5016392299" description="Phytase-like domain-containing protein" evidence="1">
    <location>
        <begin position="26"/>
        <end position="460"/>
    </location>
</feature>
<dbReference type="Pfam" id="PF13449">
    <property type="entry name" value="Phytase-like"/>
    <property type="match status" value="1"/>
</dbReference>
<dbReference type="EMBL" id="QJJS01000025">
    <property type="protein sequence ID" value="PXW92357.1"/>
    <property type="molecule type" value="Genomic_DNA"/>
</dbReference>
<evidence type="ECO:0000313" key="4">
    <source>
        <dbReference type="Proteomes" id="UP000247811"/>
    </source>
</evidence>
<feature type="domain" description="Phytase-like" evidence="2">
    <location>
        <begin position="99"/>
        <end position="432"/>
    </location>
</feature>
<evidence type="ECO:0000313" key="3">
    <source>
        <dbReference type="EMBL" id="PXW92357.1"/>
    </source>
</evidence>
<gene>
    <name evidence="3" type="ORF">C7444_12531</name>
</gene>
<keyword evidence="1" id="KW-0732">Signal</keyword>
<dbReference type="Proteomes" id="UP000247811">
    <property type="component" value="Unassembled WGS sequence"/>
</dbReference>
<dbReference type="InterPro" id="IPR027372">
    <property type="entry name" value="Phytase-like_dom"/>
</dbReference>
<feature type="signal peptide" evidence="1">
    <location>
        <begin position="1"/>
        <end position="25"/>
    </location>
</feature>
<dbReference type="RefSeq" id="WP_110402374.1">
    <property type="nucleotide sequence ID" value="NZ_QJJS01000025.1"/>
</dbReference>
<evidence type="ECO:0000259" key="2">
    <source>
        <dbReference type="Pfam" id="PF13449"/>
    </source>
</evidence>
<name>A0A318GUI5_9BURK</name>
<comment type="caution">
    <text evidence="3">The sequence shown here is derived from an EMBL/GenBank/DDBJ whole genome shotgun (WGS) entry which is preliminary data.</text>
</comment>
<protein>
    <recommendedName>
        <fullName evidence="2">Phytase-like domain-containing protein</fullName>
    </recommendedName>
</protein>
<sequence length="460" mass="50294">MHRPLALSRLTATLAAALVTLCAQAQSEVTAVLAGHALVPHDTTVAAPKDAGPLFATAGKFTAASRLRSDTIGSVPASTFVGDARHPRPSGGALPVRGQAVQGFSGIVMLQRDEFLALTDNGFGSRINSQDALLMVHRLKVDWAGGQARRMATTFLRDPDRRIPFFIQNENTRERYLTGADLDVESIQVVGKEWWIGDEFGPWVIRFDAQGKALGLIETVVGDRTYRGPDHYLNARLPNYPGEAGGYEVRRSGGFEPMARSIDGSRVYPMFEWPLWDAAAKAPEQIDGKPYTRILELDVATRQYTGQHKKYAFEASGHVAADFQMLDATTGLVIERDDSTEGAGPGCPDEPRTDCFTRPAKFKRLYKIDLSQTDAQGFVRKVAYVDLTRIANPKRLAQAGPNEAVFVLPHLGPEGLTVVDRRHVVLVNDNNFPFSSGRQIGKPDDNELTLLDIGALVDAK</sequence>
<dbReference type="AlphaFoldDB" id="A0A318GUI5"/>